<keyword evidence="3" id="KW-0547">Nucleotide-binding</keyword>
<gene>
    <name evidence="6" type="ORF">CLV47_101147</name>
</gene>
<feature type="domain" description="ABC transporter" evidence="5">
    <location>
        <begin position="5"/>
        <end position="252"/>
    </location>
</feature>
<dbReference type="RefSeq" id="WP_170110889.1">
    <property type="nucleotide sequence ID" value="NZ_PVUE01000001.1"/>
</dbReference>
<evidence type="ECO:0000256" key="2">
    <source>
        <dbReference type="ARBA" id="ARBA00022448"/>
    </source>
</evidence>
<dbReference type="PROSITE" id="PS50893">
    <property type="entry name" value="ABC_TRANSPORTER_2"/>
    <property type="match status" value="1"/>
</dbReference>
<dbReference type="EMBL" id="PVUE01000001">
    <property type="protein sequence ID" value="PRZ44023.1"/>
    <property type="molecule type" value="Genomic_DNA"/>
</dbReference>
<dbReference type="InterPro" id="IPR003439">
    <property type="entry name" value="ABC_transporter-like_ATP-bd"/>
</dbReference>
<dbReference type="InterPro" id="IPR013563">
    <property type="entry name" value="Oligopep_ABC_C"/>
</dbReference>
<dbReference type="GO" id="GO:0055085">
    <property type="term" value="P:transmembrane transport"/>
    <property type="evidence" value="ECO:0007669"/>
    <property type="project" value="UniProtKB-ARBA"/>
</dbReference>
<dbReference type="InterPro" id="IPR017871">
    <property type="entry name" value="ABC_transporter-like_CS"/>
</dbReference>
<dbReference type="Pfam" id="PF00005">
    <property type="entry name" value="ABC_tran"/>
    <property type="match status" value="1"/>
</dbReference>
<evidence type="ECO:0000313" key="7">
    <source>
        <dbReference type="Proteomes" id="UP000237752"/>
    </source>
</evidence>
<evidence type="ECO:0000256" key="4">
    <source>
        <dbReference type="ARBA" id="ARBA00022840"/>
    </source>
</evidence>
<dbReference type="Pfam" id="PF08352">
    <property type="entry name" value="oligo_HPY"/>
    <property type="match status" value="1"/>
</dbReference>
<dbReference type="InterPro" id="IPR050319">
    <property type="entry name" value="ABC_transp_ATP-bind"/>
</dbReference>
<organism evidence="6 7">
    <name type="scientific">Antricoccus suffuscus</name>
    <dbReference type="NCBI Taxonomy" id="1629062"/>
    <lineage>
        <taxon>Bacteria</taxon>
        <taxon>Bacillati</taxon>
        <taxon>Actinomycetota</taxon>
        <taxon>Actinomycetes</taxon>
        <taxon>Geodermatophilales</taxon>
        <taxon>Antricoccaceae</taxon>
        <taxon>Antricoccus</taxon>
    </lineage>
</organism>
<dbReference type="GO" id="GO:0016887">
    <property type="term" value="F:ATP hydrolysis activity"/>
    <property type="evidence" value="ECO:0007669"/>
    <property type="project" value="InterPro"/>
</dbReference>
<dbReference type="FunFam" id="3.40.50.300:FF:000016">
    <property type="entry name" value="Oligopeptide ABC transporter ATP-binding component"/>
    <property type="match status" value="1"/>
</dbReference>
<keyword evidence="7" id="KW-1185">Reference proteome</keyword>
<dbReference type="InterPro" id="IPR003593">
    <property type="entry name" value="AAA+_ATPase"/>
</dbReference>
<dbReference type="SMART" id="SM00382">
    <property type="entry name" value="AAA"/>
    <property type="match status" value="1"/>
</dbReference>
<evidence type="ECO:0000259" key="5">
    <source>
        <dbReference type="PROSITE" id="PS50893"/>
    </source>
</evidence>
<dbReference type="PROSITE" id="PS00211">
    <property type="entry name" value="ABC_TRANSPORTER_1"/>
    <property type="match status" value="1"/>
</dbReference>
<dbReference type="GO" id="GO:0005524">
    <property type="term" value="F:ATP binding"/>
    <property type="evidence" value="ECO:0007669"/>
    <property type="project" value="UniProtKB-KW"/>
</dbReference>
<evidence type="ECO:0000256" key="3">
    <source>
        <dbReference type="ARBA" id="ARBA00022741"/>
    </source>
</evidence>
<name>A0A2T1A5Y5_9ACTN</name>
<dbReference type="Proteomes" id="UP000237752">
    <property type="component" value="Unassembled WGS sequence"/>
</dbReference>
<evidence type="ECO:0000256" key="1">
    <source>
        <dbReference type="ARBA" id="ARBA00005417"/>
    </source>
</evidence>
<dbReference type="Gene3D" id="3.40.50.300">
    <property type="entry name" value="P-loop containing nucleotide triphosphate hydrolases"/>
    <property type="match status" value="1"/>
</dbReference>
<dbReference type="AlphaFoldDB" id="A0A2T1A5Y5"/>
<protein>
    <submittedName>
        <fullName evidence="6">Oligopeptide transport system ATP-binding protein</fullName>
    </submittedName>
</protein>
<dbReference type="CDD" id="cd03257">
    <property type="entry name" value="ABC_NikE_OppD_transporters"/>
    <property type="match status" value="1"/>
</dbReference>
<evidence type="ECO:0000313" key="6">
    <source>
        <dbReference type="EMBL" id="PRZ44023.1"/>
    </source>
</evidence>
<dbReference type="InterPro" id="IPR027417">
    <property type="entry name" value="P-loop_NTPase"/>
</dbReference>
<dbReference type="PANTHER" id="PTHR43776:SF7">
    <property type="entry name" value="D,D-DIPEPTIDE TRANSPORT ATP-BINDING PROTEIN DDPF-RELATED"/>
    <property type="match status" value="1"/>
</dbReference>
<comment type="caution">
    <text evidence="6">The sequence shown here is derived from an EMBL/GenBank/DDBJ whole genome shotgun (WGS) entry which is preliminary data.</text>
</comment>
<sequence length="339" mass="36940">MSSLLEVTDLSKTFKVRRRGKKQQVAAVRGVSFTLDESTTLGLVGESGSGKSTAARLMLRLIPADSGSVMLRGTDVMAAGTKQMRTIQRSMPMVFQDPYSSLDPTWLIGDIVTEPEMLADTLTRGNRRTRAKELIDLVGLPSSFVDRYPYELSGGQRQRIAIARALGCKPELVVADEAVAALDVSTRASIIGLLQDLQQETGVGYLFISHDLALVQTISDYVAVMYLGQIVEFGPTADVYSTPGHPYTRALIDAVPVPDPVVQRQKERIRVTGEIPSALNIPSGCTFRTRCPFATDLCTQQEPPRIQVGEEQFATCHYATPYHGTSQSSGVLQRTEGNS</sequence>
<accession>A0A2T1A5Y5</accession>
<dbReference type="NCBIfam" id="TIGR01727">
    <property type="entry name" value="oligo_HPY"/>
    <property type="match status" value="1"/>
</dbReference>
<comment type="similarity">
    <text evidence="1">Belongs to the ABC transporter superfamily.</text>
</comment>
<dbReference type="GO" id="GO:0015833">
    <property type="term" value="P:peptide transport"/>
    <property type="evidence" value="ECO:0007669"/>
    <property type="project" value="InterPro"/>
</dbReference>
<dbReference type="SUPFAM" id="SSF52540">
    <property type="entry name" value="P-loop containing nucleoside triphosphate hydrolases"/>
    <property type="match status" value="1"/>
</dbReference>
<reference evidence="6 7" key="1">
    <citation type="submission" date="2018-03" db="EMBL/GenBank/DDBJ databases">
        <title>Genomic Encyclopedia of Archaeal and Bacterial Type Strains, Phase II (KMG-II): from individual species to whole genera.</title>
        <authorList>
            <person name="Goeker M."/>
        </authorList>
    </citation>
    <scope>NUCLEOTIDE SEQUENCE [LARGE SCALE GENOMIC DNA]</scope>
    <source>
        <strain evidence="6 7">DSM 100065</strain>
    </source>
</reference>
<keyword evidence="2" id="KW-0813">Transport</keyword>
<keyword evidence="4 6" id="KW-0067">ATP-binding</keyword>
<proteinExistence type="inferred from homology"/>
<dbReference type="PANTHER" id="PTHR43776">
    <property type="entry name" value="TRANSPORT ATP-BINDING PROTEIN"/>
    <property type="match status" value="1"/>
</dbReference>